<dbReference type="PANTHER" id="PTHR11439">
    <property type="entry name" value="GAG-POL-RELATED RETROTRANSPOSON"/>
    <property type="match status" value="1"/>
</dbReference>
<evidence type="ECO:0000313" key="2">
    <source>
        <dbReference type="EMBL" id="GJT88999.1"/>
    </source>
</evidence>
<gene>
    <name evidence="2" type="ORF">Tco_1070716</name>
</gene>
<evidence type="ECO:0000256" key="1">
    <source>
        <dbReference type="SAM" id="MobiDB-lite"/>
    </source>
</evidence>
<proteinExistence type="predicted"/>
<keyword evidence="3" id="KW-1185">Reference proteome</keyword>
<feature type="compositionally biased region" description="Acidic residues" evidence="1">
    <location>
        <begin position="410"/>
        <end position="427"/>
    </location>
</feature>
<feature type="region of interest" description="Disordered" evidence="1">
    <location>
        <begin position="335"/>
        <end position="434"/>
    </location>
</feature>
<sequence length="599" mass="69082">MSNAKAKYVSLSTCCAQVIWMGTQLLDYGFRYTKIPIYCDSQSTIAISCNPVQHSGTKHINIHYHFIKDHVEKDTIELYFVGTEYQLADLFTKALPKERFEYLVHRIDFIQLGDATNTRCCRSIPCSLKCNIIRIILLDNPLNYALNSTADVPTVYLQQFWRTVSKVLSPEDTIKFMLITQEFIYTVDMFRDILHLLEETLENPFVAPVNIETMEAFMNRVFNLCLTTRTSGHDQTKINILQIFHAVINRTNVDYAALLWWDFMNNVNQKKEAIQYPRFIKLIIAILLGMCLYEGMLIPNAFLTEEIRATDDFKEYEMVFMNVDVPMNQPQSVVSTQGMHRSTPRAYMTPTLTASRQGNKRKKIVRESSSPHKSLKITIRQQKVVNGEKVDDDFMDRLEPGSHKDNPEHVDDDDDKDDEKVDEEEGGEMGSLETRTEEMQTPIPIKPISPTTILSSDKNITQELTNTVPIPTKTSSNTPHFKRHISSKYCHLPGALRRMCKRQGYMIQNMEQKCATTKQFWKTHKQVNQVLHQGVSQLAKKVIKDLIKNNLKPCITTTIIEDHDAFHSEVPDLVFQEFNAQAPMIIEELFKNYIQSNVI</sequence>
<comment type="caution">
    <text evidence="2">The sequence shown here is derived from an EMBL/GenBank/DDBJ whole genome shotgun (WGS) entry which is preliminary data.</text>
</comment>
<feature type="compositionally biased region" description="Basic and acidic residues" evidence="1">
    <location>
        <begin position="395"/>
        <end position="409"/>
    </location>
</feature>
<dbReference type="Proteomes" id="UP001151760">
    <property type="component" value="Unassembled WGS sequence"/>
</dbReference>
<dbReference type="PANTHER" id="PTHR11439:SF495">
    <property type="entry name" value="REVERSE TRANSCRIPTASE, RNA-DEPENDENT DNA POLYMERASE-RELATED"/>
    <property type="match status" value="1"/>
</dbReference>
<dbReference type="CDD" id="cd09272">
    <property type="entry name" value="RNase_HI_RT_Ty1"/>
    <property type="match status" value="1"/>
</dbReference>
<reference evidence="2" key="1">
    <citation type="journal article" date="2022" name="Int. J. Mol. Sci.">
        <title>Draft Genome of Tanacetum Coccineum: Genomic Comparison of Closely Related Tanacetum-Family Plants.</title>
        <authorList>
            <person name="Yamashiro T."/>
            <person name="Shiraishi A."/>
            <person name="Nakayama K."/>
            <person name="Satake H."/>
        </authorList>
    </citation>
    <scope>NUCLEOTIDE SEQUENCE</scope>
</reference>
<dbReference type="EMBL" id="BQNB010019783">
    <property type="protein sequence ID" value="GJT88999.1"/>
    <property type="molecule type" value="Genomic_DNA"/>
</dbReference>
<name>A0ABQ5HNC0_9ASTR</name>
<accession>A0ABQ5HNC0</accession>
<protein>
    <submittedName>
        <fullName evidence="2">Uncharacterized protein</fullName>
    </submittedName>
</protein>
<reference evidence="2" key="2">
    <citation type="submission" date="2022-01" db="EMBL/GenBank/DDBJ databases">
        <authorList>
            <person name="Yamashiro T."/>
            <person name="Shiraishi A."/>
            <person name="Satake H."/>
            <person name="Nakayama K."/>
        </authorList>
    </citation>
    <scope>NUCLEOTIDE SEQUENCE</scope>
</reference>
<organism evidence="2 3">
    <name type="scientific">Tanacetum coccineum</name>
    <dbReference type="NCBI Taxonomy" id="301880"/>
    <lineage>
        <taxon>Eukaryota</taxon>
        <taxon>Viridiplantae</taxon>
        <taxon>Streptophyta</taxon>
        <taxon>Embryophyta</taxon>
        <taxon>Tracheophyta</taxon>
        <taxon>Spermatophyta</taxon>
        <taxon>Magnoliopsida</taxon>
        <taxon>eudicotyledons</taxon>
        <taxon>Gunneridae</taxon>
        <taxon>Pentapetalae</taxon>
        <taxon>asterids</taxon>
        <taxon>campanulids</taxon>
        <taxon>Asterales</taxon>
        <taxon>Asteraceae</taxon>
        <taxon>Asteroideae</taxon>
        <taxon>Anthemideae</taxon>
        <taxon>Anthemidinae</taxon>
        <taxon>Tanacetum</taxon>
    </lineage>
</organism>
<evidence type="ECO:0000313" key="3">
    <source>
        <dbReference type="Proteomes" id="UP001151760"/>
    </source>
</evidence>